<gene>
    <name evidence="5" type="ORF">HGRIS_012701</name>
</gene>
<keyword evidence="2 3" id="KW-0378">Hydrolase</keyword>
<sequence>MNYRLNAFGFLASKEVQEDGITNLGFHDQRLALKWVQKYISSFGGDPNQVTVWGHSAGAASVALHLVAFDGNSDALFHRAFMHSGGPWRLPHVLDGQGDYDFLVSETNCSAQADTLSCLRHAPYEDMLAAINRTANVFSYQSLNFAWTPRIDGAMIQRQPYESLVQGKYLKVPTLAGNCDDEGTLFSFSTLNLTTSHEFSSYINRIYLPTADTSQMRAVLEAYPDDPAQGSPFGTGDQNIVGPQFKRMAAFQTDLIFMGPRRFFLQATSSNMATWSFLIKRGKNTPGVGAAHISDLPLWTAARTIADYFPADALIHFINVGDPNINSAAHGGASESRNLTLYWPQWGTGNSSSLLVLSDPDQAIIGRDDFRAQPIALLNQLQLHLPLWN</sequence>
<dbReference type="InterPro" id="IPR029058">
    <property type="entry name" value="AB_hydrolase_fold"/>
</dbReference>
<accession>A0ABR3IT94</accession>
<evidence type="ECO:0000313" key="5">
    <source>
        <dbReference type="EMBL" id="KAL0946484.1"/>
    </source>
</evidence>
<dbReference type="PROSITE" id="PS00122">
    <property type="entry name" value="CARBOXYLESTERASE_B_1"/>
    <property type="match status" value="1"/>
</dbReference>
<dbReference type="EC" id="3.1.1.-" evidence="3"/>
<dbReference type="Gene3D" id="3.40.50.1820">
    <property type="entry name" value="alpha/beta hydrolase"/>
    <property type="match status" value="1"/>
</dbReference>
<name>A0ABR3IT94_9AGAR</name>
<evidence type="ECO:0000256" key="2">
    <source>
        <dbReference type="ARBA" id="ARBA00022801"/>
    </source>
</evidence>
<feature type="domain" description="Carboxylesterase type B" evidence="4">
    <location>
        <begin position="1"/>
        <end position="346"/>
    </location>
</feature>
<comment type="caution">
    <text evidence="5">The sequence shown here is derived from an EMBL/GenBank/DDBJ whole genome shotgun (WGS) entry which is preliminary data.</text>
</comment>
<proteinExistence type="inferred from homology"/>
<evidence type="ECO:0000259" key="4">
    <source>
        <dbReference type="Pfam" id="PF00135"/>
    </source>
</evidence>
<dbReference type="InterPro" id="IPR002018">
    <property type="entry name" value="CarbesteraseB"/>
</dbReference>
<evidence type="ECO:0000256" key="1">
    <source>
        <dbReference type="ARBA" id="ARBA00005964"/>
    </source>
</evidence>
<evidence type="ECO:0000256" key="3">
    <source>
        <dbReference type="RuleBase" id="RU361235"/>
    </source>
</evidence>
<comment type="similarity">
    <text evidence="1 3">Belongs to the type-B carboxylesterase/lipase family.</text>
</comment>
<organism evidence="5 6">
    <name type="scientific">Hohenbuehelia grisea</name>
    <dbReference type="NCBI Taxonomy" id="104357"/>
    <lineage>
        <taxon>Eukaryota</taxon>
        <taxon>Fungi</taxon>
        <taxon>Dikarya</taxon>
        <taxon>Basidiomycota</taxon>
        <taxon>Agaricomycotina</taxon>
        <taxon>Agaricomycetes</taxon>
        <taxon>Agaricomycetidae</taxon>
        <taxon>Agaricales</taxon>
        <taxon>Pleurotineae</taxon>
        <taxon>Pleurotaceae</taxon>
        <taxon>Hohenbuehelia</taxon>
    </lineage>
</organism>
<protein>
    <recommendedName>
        <fullName evidence="3">Carboxylic ester hydrolase</fullName>
        <ecNumber evidence="3">3.1.1.-</ecNumber>
    </recommendedName>
</protein>
<dbReference type="EMBL" id="JASNQZ010000015">
    <property type="protein sequence ID" value="KAL0946484.1"/>
    <property type="molecule type" value="Genomic_DNA"/>
</dbReference>
<dbReference type="InterPro" id="IPR019826">
    <property type="entry name" value="Carboxylesterase_B_AS"/>
</dbReference>
<dbReference type="Proteomes" id="UP001556367">
    <property type="component" value="Unassembled WGS sequence"/>
</dbReference>
<evidence type="ECO:0000313" key="6">
    <source>
        <dbReference type="Proteomes" id="UP001556367"/>
    </source>
</evidence>
<dbReference type="Pfam" id="PF00135">
    <property type="entry name" value="COesterase"/>
    <property type="match status" value="1"/>
</dbReference>
<dbReference type="PANTHER" id="PTHR11559">
    <property type="entry name" value="CARBOXYLESTERASE"/>
    <property type="match status" value="1"/>
</dbReference>
<keyword evidence="6" id="KW-1185">Reference proteome</keyword>
<dbReference type="SUPFAM" id="SSF53474">
    <property type="entry name" value="alpha/beta-Hydrolases"/>
    <property type="match status" value="1"/>
</dbReference>
<dbReference type="InterPro" id="IPR050309">
    <property type="entry name" value="Type-B_Carboxylest/Lipase"/>
</dbReference>
<reference evidence="6" key="1">
    <citation type="submission" date="2024-06" db="EMBL/GenBank/DDBJ databases">
        <title>Multi-omics analyses provide insights into the biosynthesis of the anticancer antibiotic pleurotin in Hohenbuehelia grisea.</title>
        <authorList>
            <person name="Weaver J.A."/>
            <person name="Alberti F."/>
        </authorList>
    </citation>
    <scope>NUCLEOTIDE SEQUENCE [LARGE SCALE GENOMIC DNA]</scope>
    <source>
        <strain evidence="6">T-177</strain>
    </source>
</reference>